<dbReference type="HOGENOM" id="CLU_120405_1_0_11"/>
<keyword evidence="2" id="KW-1185">Reference proteome</keyword>
<accession>D3F4W2</accession>
<evidence type="ECO:0000313" key="2">
    <source>
        <dbReference type="Proteomes" id="UP000008229"/>
    </source>
</evidence>
<gene>
    <name evidence="1" type="ordered locus">Cwoe_0104</name>
</gene>
<dbReference type="AlphaFoldDB" id="D3F4W2"/>
<dbReference type="Pfam" id="PF14015">
    <property type="entry name" value="DUF4231"/>
    <property type="match status" value="1"/>
</dbReference>
<name>D3F4W2_CONWI</name>
<evidence type="ECO:0000313" key="1">
    <source>
        <dbReference type="EMBL" id="ADB48540.1"/>
    </source>
</evidence>
<dbReference type="InterPro" id="IPR025325">
    <property type="entry name" value="DUF4231"/>
</dbReference>
<dbReference type="eggNOG" id="ENOG5033207">
    <property type="taxonomic scope" value="Bacteria"/>
</dbReference>
<organism evidence="1 2">
    <name type="scientific">Conexibacter woesei (strain DSM 14684 / CCUG 47730 / CIP 108061 / JCM 11494 / NBRC 100937 / ID131577)</name>
    <dbReference type="NCBI Taxonomy" id="469383"/>
    <lineage>
        <taxon>Bacteria</taxon>
        <taxon>Bacillati</taxon>
        <taxon>Actinomycetota</taxon>
        <taxon>Thermoleophilia</taxon>
        <taxon>Solirubrobacterales</taxon>
        <taxon>Conexibacteraceae</taxon>
        <taxon>Conexibacter</taxon>
    </lineage>
</organism>
<dbReference type="EMBL" id="CP001854">
    <property type="protein sequence ID" value="ADB48540.1"/>
    <property type="molecule type" value="Genomic_DNA"/>
</dbReference>
<protein>
    <recommendedName>
        <fullName evidence="3">DUF4231 domain-containing protein</fullName>
    </recommendedName>
</protein>
<reference evidence="2" key="2">
    <citation type="submission" date="2010-01" db="EMBL/GenBank/DDBJ databases">
        <title>The complete genome of Conexibacter woesei DSM 14684.</title>
        <authorList>
            <consortium name="US DOE Joint Genome Institute (JGI-PGF)"/>
            <person name="Lucas S."/>
            <person name="Copeland A."/>
            <person name="Lapidus A."/>
            <person name="Glavina del Rio T."/>
            <person name="Dalin E."/>
            <person name="Tice H."/>
            <person name="Bruce D."/>
            <person name="Goodwin L."/>
            <person name="Pitluck S."/>
            <person name="Kyrpides N."/>
            <person name="Mavromatis K."/>
            <person name="Ivanova N."/>
            <person name="Mikhailova N."/>
            <person name="Chertkov O."/>
            <person name="Brettin T."/>
            <person name="Detter J.C."/>
            <person name="Han C."/>
            <person name="Larimer F."/>
            <person name="Land M."/>
            <person name="Hauser L."/>
            <person name="Markowitz V."/>
            <person name="Cheng J.-F."/>
            <person name="Hugenholtz P."/>
            <person name="Woyke T."/>
            <person name="Wu D."/>
            <person name="Pukall R."/>
            <person name="Steenblock K."/>
            <person name="Schneider S."/>
            <person name="Klenk H.-P."/>
            <person name="Eisen J.A."/>
        </authorList>
    </citation>
    <scope>NUCLEOTIDE SEQUENCE [LARGE SCALE GENOMIC DNA]</scope>
    <source>
        <strain evidence="2">DSM 14684 / CIP 108061 / JCM 11494 / NBRC 100937 / ID131577</strain>
    </source>
</reference>
<dbReference type="RefSeq" id="WP_012931593.1">
    <property type="nucleotide sequence ID" value="NC_013739.1"/>
</dbReference>
<dbReference type="NCBIfam" id="NF033634">
    <property type="entry name" value="SLATT_1"/>
    <property type="match status" value="1"/>
</dbReference>
<sequence>MSEATVVGSAPDLVPGSVSLRGDAAAWDRLEQQVAWYDARSRHSQRWFKLLKVCQIVIAAAIPVVAGAGGDGWRWPVAIGGATIVVLEGLQQLFQYQQNWSTYRSTCERLKHEKFLYAAGAGPYAGASRPGAMLAERVEGLVSQEHAAWASVQRHRQDEERTA</sequence>
<proteinExistence type="predicted"/>
<dbReference type="STRING" id="469383.Cwoe_0104"/>
<reference evidence="1 2" key="1">
    <citation type="journal article" date="2010" name="Stand. Genomic Sci.">
        <title>Complete genome sequence of Conexibacter woesei type strain (ID131577).</title>
        <authorList>
            <person name="Pukall R."/>
            <person name="Lapidus A."/>
            <person name="Glavina Del Rio T."/>
            <person name="Copeland A."/>
            <person name="Tice H."/>
            <person name="Cheng J.-F."/>
            <person name="Lucas S."/>
            <person name="Chen F."/>
            <person name="Nolan M."/>
            <person name="Bruce D."/>
            <person name="Goodwin L."/>
            <person name="Pitluck S."/>
            <person name="Mavromatis K."/>
            <person name="Ivanova N."/>
            <person name="Ovchinnikova G."/>
            <person name="Pati A."/>
            <person name="Chen A."/>
            <person name="Palaniappan K."/>
            <person name="Land M."/>
            <person name="Hauser L."/>
            <person name="Chang Y.-J."/>
            <person name="Jeffries C.D."/>
            <person name="Chain P."/>
            <person name="Meincke L."/>
            <person name="Sims D."/>
            <person name="Brettin T."/>
            <person name="Detter J.C."/>
            <person name="Rohde M."/>
            <person name="Goeker M."/>
            <person name="Bristow J."/>
            <person name="Eisen J.A."/>
            <person name="Markowitz V."/>
            <person name="Kyrpides N.C."/>
            <person name="Klenk H.-P."/>
            <person name="Hugenholtz P."/>
        </authorList>
    </citation>
    <scope>NUCLEOTIDE SEQUENCE [LARGE SCALE GENOMIC DNA]</scope>
    <source>
        <strain evidence="2">DSM 14684 / CIP 108061 / JCM 11494 / NBRC 100937 / ID131577</strain>
    </source>
</reference>
<dbReference type="KEGG" id="cwo:Cwoe_0104"/>
<evidence type="ECO:0008006" key="3">
    <source>
        <dbReference type="Google" id="ProtNLM"/>
    </source>
</evidence>
<dbReference type="Proteomes" id="UP000008229">
    <property type="component" value="Chromosome"/>
</dbReference>